<dbReference type="Proteomes" id="UP000642748">
    <property type="component" value="Unassembled WGS sequence"/>
</dbReference>
<proteinExistence type="predicted"/>
<accession>A0A8J3QJE2</accession>
<organism evidence="2 3">
    <name type="scientific">Rugosimonospora africana</name>
    <dbReference type="NCBI Taxonomy" id="556532"/>
    <lineage>
        <taxon>Bacteria</taxon>
        <taxon>Bacillati</taxon>
        <taxon>Actinomycetota</taxon>
        <taxon>Actinomycetes</taxon>
        <taxon>Micromonosporales</taxon>
        <taxon>Micromonosporaceae</taxon>
        <taxon>Rugosimonospora</taxon>
    </lineage>
</organism>
<reference evidence="2" key="1">
    <citation type="submission" date="2021-01" db="EMBL/GenBank/DDBJ databases">
        <title>Whole genome shotgun sequence of Rugosimonospora africana NBRC 104875.</title>
        <authorList>
            <person name="Komaki H."/>
            <person name="Tamura T."/>
        </authorList>
    </citation>
    <scope>NUCLEOTIDE SEQUENCE</scope>
    <source>
        <strain evidence="2">NBRC 104875</strain>
    </source>
</reference>
<keyword evidence="3" id="KW-1185">Reference proteome</keyword>
<protein>
    <recommendedName>
        <fullName evidence="4">Phosphatidylserine/phosphatidylglycerophosphate/ cardiolipin synthase family protein</fullName>
    </recommendedName>
</protein>
<keyword evidence="1" id="KW-0812">Transmembrane</keyword>
<name>A0A8J3QJE2_9ACTN</name>
<sequence>MSHHLGRLESIAVKSTVPRKIVITLVTGGIAYLVTSLAQRSQIWAVVLATFIGGVALVVQFLMDFDSRLQIVELTQESRLHALHDVQRGHAVEMERLVREGFLKINEATELFGLVETSALRTDVVTQFVRNATQIEPIPPLVFDFAQAEIFRMSKFLKEVSAGEHVTYDGEDRDWLLGLTRHARNSIDATSLTTVDAAGAEYGAGGLYNSDLGHRYLEVQREAVQRGVTVRRVFVLDRFDSSRYPNLNEICRLQRDIGIQVRILVAQDVSGLLRNSLFDFIVFDDVITYEVVPGSRLEDHSGAPEVLNTHLILGEDRVQQRIRRFRDIWDSATDFKD</sequence>
<evidence type="ECO:0008006" key="4">
    <source>
        <dbReference type="Google" id="ProtNLM"/>
    </source>
</evidence>
<dbReference type="RefSeq" id="WP_203915808.1">
    <property type="nucleotide sequence ID" value="NZ_BONZ01000003.1"/>
</dbReference>
<comment type="caution">
    <text evidence="2">The sequence shown here is derived from an EMBL/GenBank/DDBJ whole genome shotgun (WGS) entry which is preliminary data.</text>
</comment>
<dbReference type="EMBL" id="BONZ01000003">
    <property type="protein sequence ID" value="GIH12089.1"/>
    <property type="molecule type" value="Genomic_DNA"/>
</dbReference>
<evidence type="ECO:0000313" key="3">
    <source>
        <dbReference type="Proteomes" id="UP000642748"/>
    </source>
</evidence>
<evidence type="ECO:0000256" key="1">
    <source>
        <dbReference type="SAM" id="Phobius"/>
    </source>
</evidence>
<gene>
    <name evidence="2" type="ORF">Raf01_02610</name>
</gene>
<dbReference type="AlphaFoldDB" id="A0A8J3QJE2"/>
<feature type="transmembrane region" description="Helical" evidence="1">
    <location>
        <begin position="21"/>
        <end position="38"/>
    </location>
</feature>
<feature type="transmembrane region" description="Helical" evidence="1">
    <location>
        <begin position="44"/>
        <end position="63"/>
    </location>
</feature>
<evidence type="ECO:0000313" key="2">
    <source>
        <dbReference type="EMBL" id="GIH12089.1"/>
    </source>
</evidence>
<keyword evidence="1" id="KW-1133">Transmembrane helix</keyword>
<keyword evidence="1" id="KW-0472">Membrane</keyword>